<organism evidence="3">
    <name type="scientific">Tanacetum cinerariifolium</name>
    <name type="common">Dalmatian daisy</name>
    <name type="synonym">Chrysanthemum cinerariifolium</name>
    <dbReference type="NCBI Taxonomy" id="118510"/>
    <lineage>
        <taxon>Eukaryota</taxon>
        <taxon>Viridiplantae</taxon>
        <taxon>Streptophyta</taxon>
        <taxon>Embryophyta</taxon>
        <taxon>Tracheophyta</taxon>
        <taxon>Spermatophyta</taxon>
        <taxon>Magnoliopsida</taxon>
        <taxon>eudicotyledons</taxon>
        <taxon>Gunneridae</taxon>
        <taxon>Pentapetalae</taxon>
        <taxon>asterids</taxon>
        <taxon>campanulids</taxon>
        <taxon>Asterales</taxon>
        <taxon>Asteraceae</taxon>
        <taxon>Asteroideae</taxon>
        <taxon>Anthemideae</taxon>
        <taxon>Anthemidinae</taxon>
        <taxon>Tanacetum</taxon>
    </lineage>
</organism>
<protein>
    <submittedName>
        <fullName evidence="3">Zinc finger, CCHC-type</fullName>
    </submittedName>
</protein>
<dbReference type="AlphaFoldDB" id="A0A6L2LFN0"/>
<feature type="compositionally biased region" description="Basic residues" evidence="1">
    <location>
        <begin position="450"/>
        <end position="462"/>
    </location>
</feature>
<evidence type="ECO:0000256" key="2">
    <source>
        <dbReference type="SAM" id="Phobius"/>
    </source>
</evidence>
<sequence>MTSFRHQEGQVRRICHEEEINVQQYQVLTREIEPTLKPLEEIIQENVFCLGVIGTMFSHVFVMLYSVVHSEKFNLAYYMAKRIVYVLYDRVMTPLAAQLERKPRKDRGTRRGRHSTSSSTFNEPSSSNLNDDDDDGNNEGTSCASTPSPIHVPPRPLNPQPLQSHPSLDITFSLSPITPLDHTHDTLSPPSPPQPQPAIMGHSHYYNYNDYHAPWMDNGAWEEPTPVRHHFGNILRYQDLEWHEALKDSKLKEEALKNKVIMEGMIDEDKESSNEGWRRWDDFENTDRDNEETENEIEHEDEERCEVFDDHERPLCYIRRFEMVKYSFRNDEELFSLFISNRRYRDRILHVFPIFYTGPRYKEIDKVVIMEYLMKISRKARILELKQRNIKNIVLTSNTPYPSRKIRRIYACTSLKTTKDQGSIRQNTDYWQEPNTQESLVEQVATSPTKNKKKATCNRQKRTSQSIDAPRQTPWTTEEEIVLCKGWLFGSENSKDGNAKKQSGFWCEESGAEYEDYIQMAMMHYEIQTEIPFVLRSEGSKRHKSSGSSLFNTESGKANINLNTIIGDTDEDEIFGLTTPGAWFSRDNAKYCSMVRVLMSIPTIAPADLENQLLSVSLLICLGKHDCVEMIPSGDENHIRTLRDYSKPGHKGYMNTIELFVGNNMVPLRFDTIRLVQNICSFHGLRSEDPNQHLKDFLKLVDPLDLNGENKERTRSITTWEDLTTRFLTQCFSPGRTAKLRNDIQMFQQHHG</sequence>
<feature type="region of interest" description="Disordered" evidence="1">
    <location>
        <begin position="99"/>
        <end position="201"/>
    </location>
</feature>
<feature type="compositionally biased region" description="Low complexity" evidence="1">
    <location>
        <begin position="115"/>
        <end position="129"/>
    </location>
</feature>
<feature type="compositionally biased region" description="Polar residues" evidence="1">
    <location>
        <begin position="139"/>
        <end position="148"/>
    </location>
</feature>
<evidence type="ECO:0000256" key="1">
    <source>
        <dbReference type="SAM" id="MobiDB-lite"/>
    </source>
</evidence>
<feature type="compositionally biased region" description="Pro residues" evidence="1">
    <location>
        <begin position="150"/>
        <end position="159"/>
    </location>
</feature>
<feature type="compositionally biased region" description="Polar residues" evidence="1">
    <location>
        <begin position="160"/>
        <end position="176"/>
    </location>
</feature>
<name>A0A6L2LFN0_TANCI</name>
<feature type="compositionally biased region" description="Basic residues" evidence="1">
    <location>
        <begin position="102"/>
        <end position="114"/>
    </location>
</feature>
<feature type="transmembrane region" description="Helical" evidence="2">
    <location>
        <begin position="47"/>
        <end position="68"/>
    </location>
</feature>
<feature type="compositionally biased region" description="Acidic residues" evidence="1">
    <location>
        <begin position="289"/>
        <end position="303"/>
    </location>
</feature>
<gene>
    <name evidence="3" type="ORF">Tci_032561</name>
</gene>
<dbReference type="EMBL" id="BKCJ010004360">
    <property type="protein sequence ID" value="GEU60583.1"/>
    <property type="molecule type" value="Genomic_DNA"/>
</dbReference>
<reference evidence="3" key="1">
    <citation type="journal article" date="2019" name="Sci. Rep.">
        <title>Draft genome of Tanacetum cinerariifolium, the natural source of mosquito coil.</title>
        <authorList>
            <person name="Yamashiro T."/>
            <person name="Shiraishi A."/>
            <person name="Satake H."/>
            <person name="Nakayama K."/>
        </authorList>
    </citation>
    <scope>NUCLEOTIDE SEQUENCE</scope>
</reference>
<keyword evidence="2" id="KW-0812">Transmembrane</keyword>
<proteinExistence type="predicted"/>
<comment type="caution">
    <text evidence="3">The sequence shown here is derived from an EMBL/GenBank/DDBJ whole genome shotgun (WGS) entry which is preliminary data.</text>
</comment>
<keyword evidence="2" id="KW-0472">Membrane</keyword>
<accession>A0A6L2LFN0</accession>
<keyword evidence="2" id="KW-1133">Transmembrane helix</keyword>
<feature type="region of interest" description="Disordered" evidence="1">
    <location>
        <begin position="435"/>
        <end position="472"/>
    </location>
</feature>
<feature type="compositionally biased region" description="Polar residues" evidence="1">
    <location>
        <begin position="435"/>
        <end position="449"/>
    </location>
</feature>
<evidence type="ECO:0000313" key="3">
    <source>
        <dbReference type="EMBL" id="GEU60583.1"/>
    </source>
</evidence>
<feature type="region of interest" description="Disordered" evidence="1">
    <location>
        <begin position="277"/>
        <end position="303"/>
    </location>
</feature>
<feature type="compositionally biased region" description="Basic and acidic residues" evidence="1">
    <location>
        <begin position="277"/>
        <end position="288"/>
    </location>
</feature>